<evidence type="ECO:0000313" key="2">
    <source>
        <dbReference type="Proteomes" id="UP000193928"/>
    </source>
</evidence>
<dbReference type="Proteomes" id="UP000193928">
    <property type="component" value="Unassembled WGS sequence"/>
</dbReference>
<sequence>MSPLGPATNLIAVTMGQDFDTISAAEIRRDDNIEFPAGNPEVKWHFDENRAARPPCDQPGVQWYVEALGEPILGSPLGDLYTFTVKEVGGAGADVEVKVRGHVPVRRYRRQLG</sequence>
<accession>A0A1X1W0F2</accession>
<gene>
    <name evidence="1" type="ORF">AWC08_31745</name>
</gene>
<keyword evidence="2" id="KW-1185">Reference proteome</keyword>
<dbReference type="EMBL" id="LQOY01000153">
    <property type="protein sequence ID" value="ORV78227.1"/>
    <property type="molecule type" value="Genomic_DNA"/>
</dbReference>
<comment type="caution">
    <text evidence="1">The sequence shown here is derived from an EMBL/GenBank/DDBJ whole genome shotgun (WGS) entry which is preliminary data.</text>
</comment>
<evidence type="ECO:0000313" key="1">
    <source>
        <dbReference type="EMBL" id="ORV78227.1"/>
    </source>
</evidence>
<proteinExistence type="predicted"/>
<dbReference type="AlphaFoldDB" id="A0A1X1W0F2"/>
<reference evidence="1 2" key="1">
    <citation type="submission" date="2016-01" db="EMBL/GenBank/DDBJ databases">
        <title>The new phylogeny of the genus Mycobacterium.</title>
        <authorList>
            <person name="Tarcisio F."/>
            <person name="Conor M."/>
            <person name="Antonella G."/>
            <person name="Elisabetta G."/>
            <person name="Giulia F.S."/>
            <person name="Sara T."/>
            <person name="Anna F."/>
            <person name="Clotilde B."/>
            <person name="Roberto B."/>
            <person name="Veronica D.S."/>
            <person name="Fabio R."/>
            <person name="Monica P."/>
            <person name="Olivier J."/>
            <person name="Enrico T."/>
            <person name="Nicola S."/>
        </authorList>
    </citation>
    <scope>NUCLEOTIDE SEQUENCE [LARGE SCALE GENOMIC DNA]</scope>
    <source>
        <strain evidence="1 2">DSM 44160</strain>
    </source>
</reference>
<name>A0A1X1W0F2_MYCGO</name>
<organism evidence="1 2">
    <name type="scientific">Mycobacterium gordonae</name>
    <dbReference type="NCBI Taxonomy" id="1778"/>
    <lineage>
        <taxon>Bacteria</taxon>
        <taxon>Bacillati</taxon>
        <taxon>Actinomycetota</taxon>
        <taxon>Actinomycetes</taxon>
        <taxon>Mycobacteriales</taxon>
        <taxon>Mycobacteriaceae</taxon>
        <taxon>Mycobacterium</taxon>
    </lineage>
</organism>
<protein>
    <submittedName>
        <fullName evidence="1">Uncharacterized protein</fullName>
    </submittedName>
</protein>